<keyword evidence="2" id="KW-1185">Reference proteome</keyword>
<name>A0A2S5Z5Q6_9GAMM</name>
<gene>
    <name evidence="1" type="ORF">KEHDKFFH_18205</name>
</gene>
<proteinExistence type="predicted"/>
<protein>
    <submittedName>
        <fullName evidence="1">Uncharacterized protein</fullName>
    </submittedName>
</protein>
<organism evidence="1 2">
    <name type="scientific">Marinobacter maroccanus</name>
    <dbReference type="NCBI Taxonomy" id="2055143"/>
    <lineage>
        <taxon>Bacteria</taxon>
        <taxon>Pseudomonadati</taxon>
        <taxon>Pseudomonadota</taxon>
        <taxon>Gammaproteobacteria</taxon>
        <taxon>Pseudomonadales</taxon>
        <taxon>Marinobacteraceae</taxon>
        <taxon>Marinobacter</taxon>
    </lineage>
</organism>
<dbReference type="Proteomes" id="UP000239917">
    <property type="component" value="Unassembled WGS sequence"/>
</dbReference>
<dbReference type="RefSeq" id="WP_104323218.1">
    <property type="nucleotide sequence ID" value="NZ_PSSX01000024.1"/>
</dbReference>
<sequence>MKPLNRVGRKAQTIIRVANEKGRTLSCTFYFFNGSEFVASSDRLGPARMVRPGTVAVSKSGRQWLAVGGDHTNGAAGWRFVSSQVDQPPVGGDVVRFIDNPRALKIRANLDAYLNYYQSVKGVLPRSVVLRREQLKACGASPGQFYKGVCLEAYA</sequence>
<evidence type="ECO:0000313" key="2">
    <source>
        <dbReference type="Proteomes" id="UP000239917"/>
    </source>
</evidence>
<dbReference type="AlphaFoldDB" id="A0A2S5Z5Q6"/>
<comment type="caution">
    <text evidence="1">The sequence shown here is derived from an EMBL/GenBank/DDBJ whole genome shotgun (WGS) entry which is preliminary data.</text>
</comment>
<dbReference type="EMBL" id="PSSX01000024">
    <property type="protein sequence ID" value="PPI82658.1"/>
    <property type="molecule type" value="Genomic_DNA"/>
</dbReference>
<evidence type="ECO:0000313" key="1">
    <source>
        <dbReference type="EMBL" id="PPI82658.1"/>
    </source>
</evidence>
<reference evidence="1 2" key="1">
    <citation type="submission" date="2018-01" db="EMBL/GenBank/DDBJ databases">
        <title>Complete genome sequences of the type strains of Marinobacter flavimaris and Marinobacter maroccanus.</title>
        <authorList>
            <person name="Palau M."/>
            <person name="Boujida N."/>
            <person name="Manresa A."/>
            <person name="Minana-Galbis D."/>
        </authorList>
    </citation>
    <scope>NUCLEOTIDE SEQUENCE [LARGE SCALE GENOMIC DNA]</scope>
    <source>
        <strain evidence="1 2">N4</strain>
    </source>
</reference>
<dbReference type="OrthoDB" id="6367553at2"/>
<accession>A0A2S5Z5Q6</accession>